<evidence type="ECO:0000256" key="1">
    <source>
        <dbReference type="ARBA" id="ARBA00022801"/>
    </source>
</evidence>
<keyword evidence="1" id="KW-0378">Hydrolase</keyword>
<dbReference type="EMBL" id="FOEF01000011">
    <property type="protein sequence ID" value="SEP47291.1"/>
    <property type="molecule type" value="Genomic_DNA"/>
</dbReference>
<dbReference type="RefSeq" id="WP_091620077.1">
    <property type="nucleotide sequence ID" value="NZ_FOEF01000011.1"/>
</dbReference>
<reference evidence="3 4" key="1">
    <citation type="submission" date="2016-10" db="EMBL/GenBank/DDBJ databases">
        <authorList>
            <person name="de Groot N.N."/>
        </authorList>
    </citation>
    <scope>NUCLEOTIDE SEQUENCE [LARGE SCALE GENOMIC DNA]</scope>
    <source>
        <strain evidence="3 4">DSM 44993</strain>
    </source>
</reference>
<dbReference type="OrthoDB" id="5240615at2"/>
<dbReference type="SUPFAM" id="SSF49785">
    <property type="entry name" value="Galactose-binding domain-like"/>
    <property type="match status" value="1"/>
</dbReference>
<evidence type="ECO:0000259" key="2">
    <source>
        <dbReference type="SMART" id="SM00939"/>
    </source>
</evidence>
<evidence type="ECO:0000313" key="4">
    <source>
        <dbReference type="Proteomes" id="UP000198582"/>
    </source>
</evidence>
<dbReference type="InterPro" id="IPR000383">
    <property type="entry name" value="Xaa-Pro-like_dom"/>
</dbReference>
<name>A0A1H8Y5L6_9PSEU</name>
<evidence type="ECO:0000313" key="3">
    <source>
        <dbReference type="EMBL" id="SEP47291.1"/>
    </source>
</evidence>
<dbReference type="Gene3D" id="3.40.50.1820">
    <property type="entry name" value="alpha/beta hydrolase"/>
    <property type="match status" value="1"/>
</dbReference>
<dbReference type="STRING" id="394193.SAMN04489732_11184"/>
<dbReference type="InterPro" id="IPR005674">
    <property type="entry name" value="CocE/Ser_esterase"/>
</dbReference>
<organism evidence="3 4">
    <name type="scientific">Amycolatopsis saalfeldensis</name>
    <dbReference type="NCBI Taxonomy" id="394193"/>
    <lineage>
        <taxon>Bacteria</taxon>
        <taxon>Bacillati</taxon>
        <taxon>Actinomycetota</taxon>
        <taxon>Actinomycetes</taxon>
        <taxon>Pseudonocardiales</taxon>
        <taxon>Pseudonocardiaceae</taxon>
        <taxon>Amycolatopsis</taxon>
    </lineage>
</organism>
<dbReference type="InterPro" id="IPR029058">
    <property type="entry name" value="AB_hydrolase_fold"/>
</dbReference>
<dbReference type="SUPFAM" id="SSF53474">
    <property type="entry name" value="alpha/beta-Hydrolases"/>
    <property type="match status" value="1"/>
</dbReference>
<dbReference type="InterPro" id="IPR050585">
    <property type="entry name" value="Xaa-Pro_dipeptidyl-ppase/CocE"/>
</dbReference>
<protein>
    <recommendedName>
        <fullName evidence="2">Xaa-Pro dipeptidyl-peptidase C-terminal domain-containing protein</fullName>
    </recommendedName>
</protein>
<keyword evidence="4" id="KW-1185">Reference proteome</keyword>
<sequence length="580" mass="63486">MKFEVTSDVRVPMRDGTTLSTSIWRPDTDEPVPALLMRTPYGKEMLGALGASSPNFFKLLRHGYAVVFQDCRGTFDSAGVFEPHAADRDDGADTVSWLAEQHWCSGSVGMWGPSYLGMVQWRAAASATPALKAIAPGVGSADLYRAPWHSPGGALSLDCSLGWATMMSLNEALRARDQGADVAEDLPELMARLADRRLLNEVTPVADQPLIAKYLPWMVDVAIGHPDRDEYWQELAAVDQAPSITTPALHIGGWYDLFIGETLHAYNEMKARAGSAEARQGQRLIIGPWSHNPTGFLGYYPDRSFGAAASMDAAMLTEPQIAFFDRWLKGQEDALDGRAPVRLFVMGIDRWRDEPDWPLPGTRYKPYYLDGDGPANTAAGSGRLSAGEPTGEFTDTYLYDPRRPVPSLGGTMMNMGGYDGAADQRPVHGRDDVLVFVTDVLDEPVEVTGPVSATLFVSSSVVDTDFTAKLVDVHPDGRAIILCAGIQRMRYRNSLSTPEPMTPGEVYEIEIDLIATADVFLPGHRIMVEISSSNFPRYDRNSNTGGVIAREHLADMATAVNHLHRGAEYPSRVVLPVVRR</sequence>
<dbReference type="AlphaFoldDB" id="A0A1H8Y5L6"/>
<dbReference type="InterPro" id="IPR013736">
    <property type="entry name" value="Xaa-Pro_dipept_C"/>
</dbReference>
<dbReference type="SMART" id="SM00939">
    <property type="entry name" value="PepX_C"/>
    <property type="match status" value="1"/>
</dbReference>
<dbReference type="Gene3D" id="2.60.120.260">
    <property type="entry name" value="Galactose-binding domain-like"/>
    <property type="match status" value="1"/>
</dbReference>
<dbReference type="Proteomes" id="UP000198582">
    <property type="component" value="Unassembled WGS sequence"/>
</dbReference>
<dbReference type="GO" id="GO:0008239">
    <property type="term" value="F:dipeptidyl-peptidase activity"/>
    <property type="evidence" value="ECO:0007669"/>
    <property type="project" value="InterPro"/>
</dbReference>
<feature type="domain" description="Xaa-Pro dipeptidyl-peptidase C-terminal" evidence="2">
    <location>
        <begin position="321"/>
        <end position="574"/>
    </location>
</feature>
<accession>A0A1H8Y5L6</accession>
<dbReference type="InterPro" id="IPR008979">
    <property type="entry name" value="Galactose-bd-like_sf"/>
</dbReference>
<dbReference type="PANTHER" id="PTHR43056:SF10">
    <property type="entry name" value="COCE_NOND FAMILY, PUTATIVE (AFU_ORTHOLOGUE AFUA_7G00600)-RELATED"/>
    <property type="match status" value="1"/>
</dbReference>
<dbReference type="NCBIfam" id="TIGR00976">
    <property type="entry name" value="CocE_NonD"/>
    <property type="match status" value="1"/>
</dbReference>
<dbReference type="Pfam" id="PF08530">
    <property type="entry name" value="PepX_C"/>
    <property type="match status" value="1"/>
</dbReference>
<proteinExistence type="predicted"/>
<dbReference type="Gene3D" id="1.10.3020.10">
    <property type="entry name" value="alpha-amino acid ester hydrolase ( Helical cap domain)"/>
    <property type="match status" value="1"/>
</dbReference>
<gene>
    <name evidence="3" type="ORF">SAMN04489732_11184</name>
</gene>
<dbReference type="Pfam" id="PF02129">
    <property type="entry name" value="Peptidase_S15"/>
    <property type="match status" value="1"/>
</dbReference>
<dbReference type="PANTHER" id="PTHR43056">
    <property type="entry name" value="PEPTIDASE S9 PROLYL OLIGOPEPTIDASE"/>
    <property type="match status" value="1"/>
</dbReference>